<evidence type="ECO:0000256" key="3">
    <source>
        <dbReference type="PIRNR" id="PIRNR002070"/>
    </source>
</evidence>
<evidence type="ECO:0000313" key="5">
    <source>
        <dbReference type="EMBL" id="PKL72184.1"/>
    </source>
</evidence>
<accession>A0A2N1UN73</accession>
<dbReference type="PIRSF" id="PIRSF002070">
    <property type="entry name" value="SSB"/>
    <property type="match status" value="1"/>
</dbReference>
<evidence type="ECO:0000256" key="1">
    <source>
        <dbReference type="ARBA" id="ARBA00023125"/>
    </source>
</evidence>
<dbReference type="GO" id="GO:0009295">
    <property type="term" value="C:nucleoid"/>
    <property type="evidence" value="ECO:0007669"/>
    <property type="project" value="TreeGrafter"/>
</dbReference>
<comment type="subunit">
    <text evidence="2">Homotetramer.</text>
</comment>
<dbReference type="InterPro" id="IPR011344">
    <property type="entry name" value="ssDNA-bd"/>
</dbReference>
<dbReference type="HAMAP" id="MF_00984">
    <property type="entry name" value="SSB"/>
    <property type="match status" value="1"/>
</dbReference>
<dbReference type="InterPro" id="IPR000424">
    <property type="entry name" value="Primosome_PriB/ssb"/>
</dbReference>
<dbReference type="GO" id="GO:0003697">
    <property type="term" value="F:single-stranded DNA binding"/>
    <property type="evidence" value="ECO:0007669"/>
    <property type="project" value="UniProtKB-UniRule"/>
</dbReference>
<comment type="caution">
    <text evidence="5">The sequence shown here is derived from an EMBL/GenBank/DDBJ whole genome shotgun (WGS) entry which is preliminary data.</text>
</comment>
<dbReference type="PANTHER" id="PTHR10302:SF27">
    <property type="entry name" value="SINGLE-STRANDED DNA-BINDING PROTEIN"/>
    <property type="match status" value="1"/>
</dbReference>
<dbReference type="PANTHER" id="PTHR10302">
    <property type="entry name" value="SINGLE-STRANDED DNA-BINDING PROTEIN"/>
    <property type="match status" value="1"/>
</dbReference>
<dbReference type="EMBL" id="PGYQ01000013">
    <property type="protein sequence ID" value="PKL72184.1"/>
    <property type="molecule type" value="Genomic_DNA"/>
</dbReference>
<dbReference type="Gene3D" id="2.40.50.140">
    <property type="entry name" value="Nucleic acid-binding proteins"/>
    <property type="match status" value="1"/>
</dbReference>
<proteinExistence type="inferred from homology"/>
<comment type="caution">
    <text evidence="2">Lacks conserved residue(s) required for the propagation of feature annotation.</text>
</comment>
<dbReference type="CDD" id="cd04496">
    <property type="entry name" value="SSB_OBF"/>
    <property type="match status" value="1"/>
</dbReference>
<dbReference type="InterPro" id="IPR012340">
    <property type="entry name" value="NA-bd_OB-fold"/>
</dbReference>
<protein>
    <recommendedName>
        <fullName evidence="2 3">Single-stranded DNA-binding protein</fullName>
        <shortName evidence="2">SSB</shortName>
    </recommendedName>
</protein>
<gene>
    <name evidence="5" type="ORF">CVV26_02640</name>
</gene>
<evidence type="ECO:0000256" key="4">
    <source>
        <dbReference type="SAM" id="MobiDB-lite"/>
    </source>
</evidence>
<organism evidence="5 6">
    <name type="scientific">Candidatus Kuenenbacteria bacterium HGW-Kuenenbacteria-1</name>
    <dbReference type="NCBI Taxonomy" id="2013812"/>
    <lineage>
        <taxon>Bacteria</taxon>
        <taxon>Candidatus Kueneniibacteriota</taxon>
    </lineage>
</organism>
<dbReference type="Pfam" id="PF00436">
    <property type="entry name" value="SSB"/>
    <property type="match status" value="1"/>
</dbReference>
<keyword evidence="1 2" id="KW-0238">DNA-binding</keyword>
<dbReference type="PROSITE" id="PS50935">
    <property type="entry name" value="SSB"/>
    <property type="match status" value="1"/>
</dbReference>
<feature type="region of interest" description="Disordered" evidence="4">
    <location>
        <begin position="105"/>
        <end position="144"/>
    </location>
</feature>
<sequence>MNFNKAIIIGRITRNPEARTTPSGQTVTSFGIATNRFWTGGDGQKQEKVEFHNIVAWGKLAEICNQYLNKGQLVLIEGRIETKTWEGQDGVKKTRTEIIAENMQMGPRVQNAPSTESAQENNSQVKFSQSQSSEEEIDIKEIPF</sequence>
<reference evidence="5 6" key="1">
    <citation type="journal article" date="2017" name="ISME J.">
        <title>Potential for microbial H2 and metal transformations associated with novel bacteria and archaea in deep terrestrial subsurface sediments.</title>
        <authorList>
            <person name="Hernsdorf A.W."/>
            <person name="Amano Y."/>
            <person name="Miyakawa K."/>
            <person name="Ise K."/>
            <person name="Suzuki Y."/>
            <person name="Anantharaman K."/>
            <person name="Probst A."/>
            <person name="Burstein D."/>
            <person name="Thomas B.C."/>
            <person name="Banfield J.F."/>
        </authorList>
    </citation>
    <scope>NUCLEOTIDE SEQUENCE [LARGE SCALE GENOMIC DNA]</scope>
    <source>
        <strain evidence="5">HGW-Kuenenbacteria-1</strain>
    </source>
</reference>
<evidence type="ECO:0000313" key="6">
    <source>
        <dbReference type="Proteomes" id="UP000233414"/>
    </source>
</evidence>
<name>A0A2N1UN73_9BACT</name>
<dbReference type="NCBIfam" id="TIGR00621">
    <property type="entry name" value="ssb"/>
    <property type="match status" value="1"/>
</dbReference>
<dbReference type="AlphaFoldDB" id="A0A2N1UN73"/>
<dbReference type="GO" id="GO:0006260">
    <property type="term" value="P:DNA replication"/>
    <property type="evidence" value="ECO:0007669"/>
    <property type="project" value="InterPro"/>
</dbReference>
<evidence type="ECO:0000256" key="2">
    <source>
        <dbReference type="HAMAP-Rule" id="MF_00984"/>
    </source>
</evidence>
<dbReference type="SUPFAM" id="SSF50249">
    <property type="entry name" value="Nucleic acid-binding proteins"/>
    <property type="match status" value="1"/>
</dbReference>
<dbReference type="Proteomes" id="UP000233414">
    <property type="component" value="Unassembled WGS sequence"/>
</dbReference>
<feature type="compositionally biased region" description="Polar residues" evidence="4">
    <location>
        <begin position="111"/>
        <end position="127"/>
    </location>
</feature>